<name>A0A3N1MJV4_9PROT</name>
<dbReference type="GO" id="GO:0005576">
    <property type="term" value="C:extracellular region"/>
    <property type="evidence" value="ECO:0007669"/>
    <property type="project" value="UniProtKB-SubCell"/>
</dbReference>
<dbReference type="RefSeq" id="WP_123687753.1">
    <property type="nucleotide sequence ID" value="NZ_AP019700.1"/>
</dbReference>
<sequence>MAVISWNGASNLDLKILGQTFDFRSDVLQISDPSLQANQFDLVENGTDLVIVKSRDATGAPLPAASVTYAYIPNMLLRQVGGTDSSPVSSNIVLSNGGQLYIGDRITDTLTDDAGNDATALSTQLQSVQVWGLGGADTISTGDGADRVYGNTGADSISGGAGNDSIYGGQENDTVSGGSGNDNVAGDAGNDQVNGGSGNDILYGGAGNDVIDPDTGNDTIFAGNGNDTVTVGDSDTGNKLIYMDKLQDYVNIISTTGDHVVYLGENNDVAVLEANSGDIQIFGQDGNDTLAAENSGSDTLDGGNDDDGLIVGSFLDNSFMSANVVGDKVLIGGFGDDIMIVADSSGFASDQILPNTQVTVSGGEGEDWAFYARGLFITDANDGGTDNDLLFFGGATDLTLRDKSIENFETVAFSYYSDRVTFADGNVASGASMEVYGNDGEDYLDASRETNGTYVLFGDEDSDTLIGGAKNDTLIGGEDTDLLTGGAGKDQFVFEDGDFADTISPYYPEPDILQDFTGGTDQAIFNGNAFGGVSAIDGYKGTTGVGASANDNLLIATGQGYSDLAQFDTFLSEGAADNNKPGFYIFFNTSANRAEMYFDTDMTSTAGAILIATFNNITAVSQLDKLNEGPTGNNSGDFVII</sequence>
<dbReference type="Gene3D" id="2.150.10.10">
    <property type="entry name" value="Serralysin-like metalloprotease, C-terminal"/>
    <property type="match status" value="3"/>
</dbReference>
<accession>A0A3N1MJV4</accession>
<evidence type="ECO:0000256" key="2">
    <source>
        <dbReference type="ARBA" id="ARBA00022525"/>
    </source>
</evidence>
<protein>
    <submittedName>
        <fullName evidence="4">Hemolysin type calcium-binding protein</fullName>
    </submittedName>
</protein>
<dbReference type="InterPro" id="IPR011049">
    <property type="entry name" value="Serralysin-like_metalloprot_C"/>
</dbReference>
<evidence type="ECO:0000256" key="1">
    <source>
        <dbReference type="ARBA" id="ARBA00004613"/>
    </source>
</evidence>
<evidence type="ECO:0000256" key="3">
    <source>
        <dbReference type="SAM" id="MobiDB-lite"/>
    </source>
</evidence>
<dbReference type="SUPFAM" id="SSF51120">
    <property type="entry name" value="beta-Roll"/>
    <property type="match status" value="2"/>
</dbReference>
<dbReference type="EMBL" id="RJKX01000005">
    <property type="protein sequence ID" value="ROQ03087.1"/>
    <property type="molecule type" value="Genomic_DNA"/>
</dbReference>
<organism evidence="4 5">
    <name type="scientific">Stella humosa</name>
    <dbReference type="NCBI Taxonomy" id="94"/>
    <lineage>
        <taxon>Bacteria</taxon>
        <taxon>Pseudomonadati</taxon>
        <taxon>Pseudomonadota</taxon>
        <taxon>Alphaproteobacteria</taxon>
        <taxon>Rhodospirillales</taxon>
        <taxon>Stellaceae</taxon>
        <taxon>Stella</taxon>
    </lineage>
</organism>
<dbReference type="Pfam" id="PF00353">
    <property type="entry name" value="HemolysinCabind"/>
    <property type="match status" value="3"/>
</dbReference>
<feature type="region of interest" description="Disordered" evidence="3">
    <location>
        <begin position="160"/>
        <end position="199"/>
    </location>
</feature>
<dbReference type="PANTHER" id="PTHR38340:SF1">
    <property type="entry name" value="S-LAYER PROTEIN"/>
    <property type="match status" value="1"/>
</dbReference>
<dbReference type="InterPro" id="IPR001343">
    <property type="entry name" value="Hemolysn_Ca-bd"/>
</dbReference>
<dbReference type="GO" id="GO:0005509">
    <property type="term" value="F:calcium ion binding"/>
    <property type="evidence" value="ECO:0007669"/>
    <property type="project" value="InterPro"/>
</dbReference>
<evidence type="ECO:0000313" key="4">
    <source>
        <dbReference type="EMBL" id="ROQ03087.1"/>
    </source>
</evidence>
<comment type="caution">
    <text evidence="4">The sequence shown here is derived from an EMBL/GenBank/DDBJ whole genome shotgun (WGS) entry which is preliminary data.</text>
</comment>
<dbReference type="InterPro" id="IPR050557">
    <property type="entry name" value="RTX_toxin/Mannuronan_C5-epim"/>
</dbReference>
<reference evidence="4 5" key="1">
    <citation type="submission" date="2018-11" db="EMBL/GenBank/DDBJ databases">
        <title>Genomic Encyclopedia of Type Strains, Phase IV (KMG-IV): sequencing the most valuable type-strain genomes for metagenomic binning, comparative biology and taxonomic classification.</title>
        <authorList>
            <person name="Goeker M."/>
        </authorList>
    </citation>
    <scope>NUCLEOTIDE SEQUENCE [LARGE SCALE GENOMIC DNA]</scope>
    <source>
        <strain evidence="4 5">DSM 5900</strain>
    </source>
</reference>
<proteinExistence type="predicted"/>
<dbReference type="PRINTS" id="PR00313">
    <property type="entry name" value="CABNDNGRPT"/>
</dbReference>
<evidence type="ECO:0000313" key="5">
    <source>
        <dbReference type="Proteomes" id="UP000278222"/>
    </source>
</evidence>
<comment type="subcellular location">
    <subcellularLocation>
        <location evidence="1">Secreted</location>
    </subcellularLocation>
</comment>
<dbReference type="Proteomes" id="UP000278222">
    <property type="component" value="Unassembled WGS sequence"/>
</dbReference>
<keyword evidence="5" id="KW-1185">Reference proteome</keyword>
<gene>
    <name evidence="4" type="ORF">EDC65_0109</name>
</gene>
<dbReference type="OrthoDB" id="7272448at2"/>
<dbReference type="AlphaFoldDB" id="A0A3N1MJV4"/>
<keyword evidence="2" id="KW-0964">Secreted</keyword>
<dbReference type="PANTHER" id="PTHR38340">
    <property type="entry name" value="S-LAYER PROTEIN"/>
    <property type="match status" value="1"/>
</dbReference>